<evidence type="ECO:0000313" key="3">
    <source>
        <dbReference type="EMBL" id="NMQ29526.1"/>
    </source>
</evidence>
<evidence type="ECO:0000256" key="1">
    <source>
        <dbReference type="SAM" id="Phobius"/>
    </source>
</evidence>
<dbReference type="Gene3D" id="1.25.40.10">
    <property type="entry name" value="Tetratricopeptide repeat domain"/>
    <property type="match status" value="1"/>
</dbReference>
<protein>
    <recommendedName>
        <fullName evidence="5">Tetratricopeptide repeat protein</fullName>
    </recommendedName>
</protein>
<dbReference type="Proteomes" id="UP000749010">
    <property type="component" value="Unassembled WGS sequence"/>
</dbReference>
<comment type="caution">
    <text evidence="3">The sequence shown here is derived from an EMBL/GenBank/DDBJ whole genome shotgun (WGS) entry which is preliminary data.</text>
</comment>
<dbReference type="RefSeq" id="WP_169067987.1">
    <property type="nucleotide sequence ID" value="NZ_SPMY01000058.1"/>
</dbReference>
<dbReference type="EMBL" id="SPMY01000058">
    <property type="protein sequence ID" value="NMQ29526.1"/>
    <property type="molecule type" value="Genomic_DNA"/>
</dbReference>
<dbReference type="SUPFAM" id="SSF48452">
    <property type="entry name" value="TPR-like"/>
    <property type="match status" value="1"/>
</dbReference>
<proteinExistence type="predicted"/>
<evidence type="ECO:0000313" key="4">
    <source>
        <dbReference type="Proteomes" id="UP000749010"/>
    </source>
</evidence>
<name>A0ABX1U1N7_9PROT</name>
<dbReference type="InterPro" id="IPR011990">
    <property type="entry name" value="TPR-like_helical_dom_sf"/>
</dbReference>
<accession>A0ABX1U1N7</accession>
<feature type="transmembrane region" description="Helical" evidence="1">
    <location>
        <begin position="234"/>
        <end position="252"/>
    </location>
</feature>
<keyword evidence="4" id="KW-1185">Reference proteome</keyword>
<sequence>MNNKPLLHHALTTTLLLVLSFAELRAAEEAAKNDWQIDNATLTVVPSFQQLADGHWRERTPRNGHTFLEVRGTLNVAGDGSFGPHRLATAGLLAGAGAAPIAAKLLAVGANSGICRYLRAPIGAGNETTAKLGDDREMAILRENSDDGPLLLRMHARSVELCMVFELPEAPPPSLRWSFAQRTMPLSVSAAATSNAATQTTTAASNSGLVASAAAAAASFSVPPPWPRAISAPLLWSALALAALALLGGITLQRRWRRRRLAIAARSDGHSESSSALDIPRVSAKHQPKHFASVEPEGGAGQLQFHSAMAALRLGDWEQANALFGEAIAAGLTPTFEAGAWSLRGETMLNDHDLVGATNCYLRALSCPGVTAEAALPAASQLAAIYRQLRLRRDAQKMEALRALINPFADDIGPQHLALIARLAKELKHKRRTRILARLVP</sequence>
<keyword evidence="1" id="KW-0472">Membrane</keyword>
<feature type="chain" id="PRO_5045106962" description="Tetratricopeptide repeat protein" evidence="2">
    <location>
        <begin position="27"/>
        <end position="441"/>
    </location>
</feature>
<keyword evidence="2" id="KW-0732">Signal</keyword>
<reference evidence="3 4" key="1">
    <citation type="submission" date="2019-03" db="EMBL/GenBank/DDBJ databases">
        <title>Metabolic reconstructions from genomes of highly enriched 'Candidatus Accumulibacter' and 'Candidatus Competibacter' bioreactor populations.</title>
        <authorList>
            <person name="Annavajhala M.K."/>
            <person name="Welles L."/>
            <person name="Abbas B."/>
            <person name="Sorokin D."/>
            <person name="Park H."/>
            <person name="Van Loosdrecht M."/>
            <person name="Chandran K."/>
        </authorList>
    </citation>
    <scope>NUCLEOTIDE SEQUENCE [LARGE SCALE GENOMIC DNA]</scope>
    <source>
        <strain evidence="3 4">SBR_S</strain>
    </source>
</reference>
<feature type="signal peptide" evidence="2">
    <location>
        <begin position="1"/>
        <end position="26"/>
    </location>
</feature>
<evidence type="ECO:0008006" key="5">
    <source>
        <dbReference type="Google" id="ProtNLM"/>
    </source>
</evidence>
<evidence type="ECO:0000256" key="2">
    <source>
        <dbReference type="SAM" id="SignalP"/>
    </source>
</evidence>
<organism evidence="3 4">
    <name type="scientific">Candidatus Accumulibacter phosphatis</name>
    <dbReference type="NCBI Taxonomy" id="327160"/>
    <lineage>
        <taxon>Bacteria</taxon>
        <taxon>Pseudomonadati</taxon>
        <taxon>Pseudomonadota</taxon>
        <taxon>Betaproteobacteria</taxon>
        <taxon>Candidatus Accumulibacter</taxon>
    </lineage>
</organism>
<keyword evidence="1" id="KW-0812">Transmembrane</keyword>
<gene>
    <name evidence="3" type="ORF">E4Q23_18190</name>
</gene>
<keyword evidence="1" id="KW-1133">Transmembrane helix</keyword>